<dbReference type="InterPro" id="IPR016197">
    <property type="entry name" value="Chromo-like_dom_sf"/>
</dbReference>
<dbReference type="FunFam" id="2.30.30.140:FF:000042">
    <property type="entry name" value="male-specific lethal 3 homolog"/>
    <property type="match status" value="1"/>
</dbReference>
<protein>
    <recommendedName>
        <fullName evidence="9">Protein male-specific lethal-3</fullName>
    </recommendedName>
</protein>
<dbReference type="EnsemblMetazoa" id="GPAI002373-RA">
    <property type="protein sequence ID" value="GPAI002373-PA"/>
    <property type="gene ID" value="GPAI002373"/>
</dbReference>
<name>A0A1A9Z361_GLOPL</name>
<dbReference type="InterPro" id="IPR008676">
    <property type="entry name" value="MRG"/>
</dbReference>
<keyword evidence="15" id="KW-1185">Reference proteome</keyword>
<dbReference type="GO" id="GO:0006325">
    <property type="term" value="P:chromatin organization"/>
    <property type="evidence" value="ECO:0007669"/>
    <property type="project" value="UniProtKB-KW"/>
</dbReference>
<dbReference type="PROSITE" id="PS51640">
    <property type="entry name" value="MRG"/>
    <property type="match status" value="1"/>
</dbReference>
<dbReference type="GO" id="GO:0006355">
    <property type="term" value="P:regulation of DNA-templated transcription"/>
    <property type="evidence" value="ECO:0007669"/>
    <property type="project" value="InterPro"/>
</dbReference>
<dbReference type="Pfam" id="PF22732">
    <property type="entry name" value="MSL3_chromo-like"/>
    <property type="match status" value="1"/>
</dbReference>
<evidence type="ECO:0000256" key="10">
    <source>
        <dbReference type="SAM" id="MobiDB-lite"/>
    </source>
</evidence>
<evidence type="ECO:0000256" key="6">
    <source>
        <dbReference type="ARBA" id="ARBA00023015"/>
    </source>
</evidence>
<sequence length="879" mass="97386">MVSTRGPKSRYFEKGEKVLCYEPDPSKAKVLYDSKILGTYETKDKRGRKTIQYKVHFQGWSSSWDRKVSADFVLKDTEDNRKLQRDLAEKAQLQLGAYLYRKERSSNKKRLRKSAATSEDSADASTSPSKLRPRGLSEDNFSSGSTFEKHEEDCYMNCETDSYSSSIESIHDEDRVMLRISERLRQYLEYDHDMIVKYAKQHTLPSRLPAIAILENFVKQTAVKMVFSTTQAENTRRRNTQQRTDKKEKEFDKIITTVGLLKEVADGLRIYFDFTVTDHLLYKEEKEHALSFLSEENLKNFTYVPTPAFSLDWFNAKSDTNEIHSANIQTSSEHTETATTSTLLANTAVVSSTQHMVETTTMSTQEDQPQRRKLRSHRSDDCDLTLENCLSSIASTSSGASTPLHSSIPISNLNYLKSLQPISPQIRDFLQSVLSWRLLPSNAAPGPSMIFGAPHLARLIVKLPEFLNATNMSDDKLKVLLQHLDTFTNYLESHKEWFNEDNYARSSSLKRTKPTDAKIETTLFQDQRQQQLEQQRHQNLLGDETISVEESNFIKLRSSSIIVLAVVGLIKLLIPREVELLLRGLLRCILDMAAAKGLLLGEDSTDTVCNGALFSITGIRLTNIWKIFKHSSSLNVAGSSQKKSASLSRIASTSLIPDFRTDSSRSALCKNSVICSLISSSVAGIMSQFYLTLALRSYSFMVTIAYKLYYLIVRVITESNDLKQIRGILPQFSVFIFVFGAGVSCCGSSMSFKRGSGVRGREGVKVLWGANKLVGASGGGIGGAPAMGCRTGALFIGGGGGGGTPLFVKWAGIGGAGGGGGGGLLTPVETDCKCPLLFSGVKVVADALCSEIGTPDGLRLGLVASLRQFGQYRVKDVKM</sequence>
<evidence type="ECO:0000313" key="14">
    <source>
        <dbReference type="EnsemblMetazoa" id="GPAI002373-PA"/>
    </source>
</evidence>
<feature type="domain" description="MRG" evidence="12">
    <location>
        <begin position="166"/>
        <end position="504"/>
    </location>
</feature>
<keyword evidence="5" id="KW-0156">Chromatin regulator</keyword>
<evidence type="ECO:0000256" key="3">
    <source>
        <dbReference type="ARBA" id="ARBA00022454"/>
    </source>
</evidence>
<feature type="transmembrane region" description="Helical" evidence="11">
    <location>
        <begin position="728"/>
        <end position="752"/>
    </location>
</feature>
<evidence type="ECO:0000256" key="11">
    <source>
        <dbReference type="SAM" id="Phobius"/>
    </source>
</evidence>
<dbReference type="Proteomes" id="UP000092445">
    <property type="component" value="Unassembled WGS sequence"/>
</dbReference>
<dbReference type="Gene3D" id="2.30.30.140">
    <property type="match status" value="1"/>
</dbReference>
<dbReference type="PANTHER" id="PTHR10880">
    <property type="entry name" value="MORTALITY FACTOR 4-LIKE PROTEIN"/>
    <property type="match status" value="1"/>
</dbReference>
<keyword evidence="11" id="KW-0472">Membrane</keyword>
<dbReference type="InterPro" id="IPR053820">
    <property type="entry name" value="MSL3_chromo-like"/>
</dbReference>
<dbReference type="InterPro" id="IPR026541">
    <property type="entry name" value="MRG_dom"/>
</dbReference>
<feature type="transmembrane region" description="Helical" evidence="11">
    <location>
        <begin position="697"/>
        <end position="716"/>
    </location>
</feature>
<dbReference type="VEuPathDB" id="VectorBase:GPAI002373"/>
<reference evidence="14" key="2">
    <citation type="submission" date="2020-05" db="UniProtKB">
        <authorList>
            <consortium name="EnsemblMetazoa"/>
        </authorList>
    </citation>
    <scope>IDENTIFICATION</scope>
    <source>
        <strain evidence="14">IAEA</strain>
    </source>
</reference>
<keyword evidence="8" id="KW-0539">Nucleus</keyword>
<dbReference type="STRING" id="7398.A0A1A9Z361"/>
<dbReference type="Pfam" id="PF05712">
    <property type="entry name" value="MRG"/>
    <property type="match status" value="1"/>
</dbReference>
<feature type="region of interest" description="Disordered" evidence="10">
    <location>
        <begin position="357"/>
        <end position="379"/>
    </location>
</feature>
<dbReference type="GO" id="GO:0005634">
    <property type="term" value="C:nucleus"/>
    <property type="evidence" value="ECO:0007669"/>
    <property type="project" value="UniProtKB-SubCell"/>
</dbReference>
<dbReference type="SUPFAM" id="SSF54160">
    <property type="entry name" value="Chromo domain-like"/>
    <property type="match status" value="1"/>
</dbReference>
<reference evidence="15" key="1">
    <citation type="submission" date="2014-03" db="EMBL/GenBank/DDBJ databases">
        <authorList>
            <person name="Aksoy S."/>
            <person name="Warren W."/>
            <person name="Wilson R.K."/>
        </authorList>
    </citation>
    <scope>NUCLEOTIDE SEQUENCE [LARGE SCALE GENOMIC DNA]</scope>
    <source>
        <strain evidence="15">IAEA</strain>
    </source>
</reference>
<feature type="compositionally biased region" description="Low complexity" evidence="10">
    <location>
        <begin position="114"/>
        <end position="129"/>
    </location>
</feature>
<feature type="compositionally biased region" description="Polar residues" evidence="10">
    <location>
        <begin position="357"/>
        <end position="367"/>
    </location>
</feature>
<keyword evidence="4" id="KW-0832">Ubl conjugation</keyword>
<keyword evidence="7" id="KW-0804">Transcription</keyword>
<keyword evidence="3" id="KW-0158">Chromosome</keyword>
<dbReference type="AlphaFoldDB" id="A0A1A9Z361"/>
<feature type="region of interest" description="Disordered" evidence="10">
    <location>
        <begin position="104"/>
        <end position="146"/>
    </location>
</feature>
<dbReference type="PANTHER" id="PTHR10880:SF15">
    <property type="entry name" value="MSL COMPLEX SUBUNIT 3"/>
    <property type="match status" value="1"/>
</dbReference>
<proteinExistence type="predicted"/>
<organism evidence="14 15">
    <name type="scientific">Glossina pallidipes</name>
    <name type="common">Tsetse fly</name>
    <dbReference type="NCBI Taxonomy" id="7398"/>
    <lineage>
        <taxon>Eukaryota</taxon>
        <taxon>Metazoa</taxon>
        <taxon>Ecdysozoa</taxon>
        <taxon>Arthropoda</taxon>
        <taxon>Hexapoda</taxon>
        <taxon>Insecta</taxon>
        <taxon>Pterygota</taxon>
        <taxon>Neoptera</taxon>
        <taxon>Endopterygota</taxon>
        <taxon>Diptera</taxon>
        <taxon>Brachycera</taxon>
        <taxon>Muscomorpha</taxon>
        <taxon>Hippoboscoidea</taxon>
        <taxon>Glossinidae</taxon>
        <taxon>Glossina</taxon>
    </lineage>
</organism>
<keyword evidence="11" id="KW-0812">Transmembrane</keyword>
<dbReference type="GO" id="GO:0035267">
    <property type="term" value="C:NuA4 histone acetyltransferase complex"/>
    <property type="evidence" value="ECO:0007669"/>
    <property type="project" value="TreeGrafter"/>
</dbReference>
<evidence type="ECO:0000256" key="5">
    <source>
        <dbReference type="ARBA" id="ARBA00022853"/>
    </source>
</evidence>
<evidence type="ECO:0000313" key="15">
    <source>
        <dbReference type="Proteomes" id="UP000092445"/>
    </source>
</evidence>
<evidence type="ECO:0000256" key="1">
    <source>
        <dbReference type="ARBA" id="ARBA00004123"/>
    </source>
</evidence>
<evidence type="ECO:0000259" key="13">
    <source>
        <dbReference type="Pfam" id="PF22732"/>
    </source>
</evidence>
<feature type="domain" description="MSL3 chromodomain-like" evidence="13">
    <location>
        <begin position="12"/>
        <end position="89"/>
    </location>
</feature>
<evidence type="ECO:0000256" key="8">
    <source>
        <dbReference type="ARBA" id="ARBA00023242"/>
    </source>
</evidence>
<evidence type="ECO:0000256" key="2">
    <source>
        <dbReference type="ARBA" id="ARBA00004286"/>
    </source>
</evidence>
<dbReference type="GO" id="GO:0072487">
    <property type="term" value="C:MSL complex"/>
    <property type="evidence" value="ECO:0007669"/>
    <property type="project" value="TreeGrafter"/>
</dbReference>
<keyword evidence="6" id="KW-0805">Transcription regulation</keyword>
<dbReference type="InterPro" id="IPR038217">
    <property type="entry name" value="MRG_C_sf"/>
</dbReference>
<evidence type="ECO:0000256" key="7">
    <source>
        <dbReference type="ARBA" id="ARBA00023163"/>
    </source>
</evidence>
<accession>A0A1A9Z361</accession>
<keyword evidence="11" id="KW-1133">Transmembrane helix</keyword>
<evidence type="ECO:0000259" key="12">
    <source>
        <dbReference type="Pfam" id="PF05712"/>
    </source>
</evidence>
<comment type="subcellular location">
    <subcellularLocation>
        <location evidence="2">Chromosome</location>
    </subcellularLocation>
    <subcellularLocation>
        <location evidence="1">Nucleus</location>
    </subcellularLocation>
</comment>
<evidence type="ECO:0000256" key="9">
    <source>
        <dbReference type="ARBA" id="ARBA00069454"/>
    </source>
</evidence>
<dbReference type="Gene3D" id="1.10.274.30">
    <property type="entry name" value="MRG domain"/>
    <property type="match status" value="2"/>
</dbReference>
<evidence type="ECO:0000256" key="4">
    <source>
        <dbReference type="ARBA" id="ARBA00022843"/>
    </source>
</evidence>